<evidence type="ECO:0000256" key="5">
    <source>
        <dbReference type="SAM" id="MobiDB-lite"/>
    </source>
</evidence>
<name>A0A8H7H2U2_9AGAM</name>
<dbReference type="InterPro" id="IPR019038">
    <property type="entry name" value="POLD3"/>
</dbReference>
<gene>
    <name evidence="6" type="ORF">RHS04_07358</name>
</gene>
<protein>
    <recommendedName>
        <fullName evidence="2">DNA polymerase delta subunit 3</fullName>
    </recommendedName>
</protein>
<feature type="compositionally biased region" description="Polar residues" evidence="5">
    <location>
        <begin position="493"/>
        <end position="503"/>
    </location>
</feature>
<reference evidence="6" key="1">
    <citation type="submission" date="2020-09" db="EMBL/GenBank/DDBJ databases">
        <title>Comparative genome analyses of four rice-infecting Rhizoctonia solani isolates reveal extensive enrichment of homogalacturonan modification genes.</title>
        <authorList>
            <person name="Lee D.-Y."/>
            <person name="Jeon J."/>
            <person name="Kim K.-T."/>
            <person name="Cheong K."/>
            <person name="Song H."/>
            <person name="Choi G."/>
            <person name="Ko J."/>
            <person name="Opiyo S.O."/>
            <person name="Zuo S."/>
            <person name="Madhav S."/>
            <person name="Lee Y.-H."/>
            <person name="Wang G.-L."/>
        </authorList>
    </citation>
    <scope>NUCLEOTIDE SEQUENCE</scope>
    <source>
        <strain evidence="6">AG1-IA YN-7</strain>
    </source>
</reference>
<evidence type="ECO:0000313" key="6">
    <source>
        <dbReference type="EMBL" id="KAF8673971.1"/>
    </source>
</evidence>
<dbReference type="GO" id="GO:1904161">
    <property type="term" value="P:DNA synthesis involved in UV-damage excision repair"/>
    <property type="evidence" value="ECO:0007669"/>
    <property type="project" value="TreeGrafter"/>
</dbReference>
<keyword evidence="4" id="KW-0539">Nucleus</keyword>
<feature type="compositionally biased region" description="Basic residues" evidence="5">
    <location>
        <begin position="390"/>
        <end position="411"/>
    </location>
</feature>
<evidence type="ECO:0000256" key="4">
    <source>
        <dbReference type="ARBA" id="ARBA00023242"/>
    </source>
</evidence>
<dbReference type="GO" id="GO:0006271">
    <property type="term" value="P:DNA strand elongation involved in DNA replication"/>
    <property type="evidence" value="ECO:0007669"/>
    <property type="project" value="TreeGrafter"/>
</dbReference>
<accession>A0A8H7H2U2</accession>
<evidence type="ECO:0000256" key="2">
    <source>
        <dbReference type="ARBA" id="ARBA00017589"/>
    </source>
</evidence>
<dbReference type="AlphaFoldDB" id="A0A8H7H2U2"/>
<feature type="compositionally biased region" description="Basic and acidic residues" evidence="5">
    <location>
        <begin position="377"/>
        <end position="389"/>
    </location>
</feature>
<sequence>MASKAATDFLTKEVKISNNIVTFRLLSRQLSIHVAEAKRELELFYKVAKQNKEPVFATYILTGTAAFETNEGPAEQVPRHLILLANEEEIDVATKIKFAQPPSQHIYSVSPVPLKDHSLLTSATDRVRQLDKQKGRAHASQMGMLLSEEAPWPQLGSSKPKRVGIEAKKDTPISNTIKGEAVTKLKASSSDVPPPTKNGARQNLLSFGTKKPTTGNKPKETSEATEKKTLATKSTIGKDRAEEDPVDRKISPQAVRPKEVPKPPSAASSRGSTTEPSRTIAAPLHKSGARSKRILDSDEDDSEPAQGHSRPAIKRKKSRTTDEDDDDMELSKKPDTAGLQTMMDIDDDNVVNGRSTREATPEHVPSAREAAASAKAAKAEASKGVDRKDRISRKRIPKGKKRVMRTRRVKNAKGYMVTEDYSSYEDADPNDSEKDNDTDAQSETDYGDDIDVDVSGKVVSTQGTKPVAKPLNNQPKRHSESLPNTKLKKGKSNDASKPGQQKLANFFGKKQ</sequence>
<feature type="compositionally biased region" description="Polar residues" evidence="5">
    <location>
        <begin position="266"/>
        <end position="277"/>
    </location>
</feature>
<dbReference type="GO" id="GO:0043625">
    <property type="term" value="C:delta DNA polymerase complex"/>
    <property type="evidence" value="ECO:0007669"/>
    <property type="project" value="InterPro"/>
</dbReference>
<dbReference type="GO" id="GO:0003887">
    <property type="term" value="F:DNA-directed DNA polymerase activity"/>
    <property type="evidence" value="ECO:0007669"/>
    <property type="project" value="TreeGrafter"/>
</dbReference>
<evidence type="ECO:0000313" key="7">
    <source>
        <dbReference type="Proteomes" id="UP000650582"/>
    </source>
</evidence>
<feature type="compositionally biased region" description="Low complexity" evidence="5">
    <location>
        <begin position="367"/>
        <end position="376"/>
    </location>
</feature>
<comment type="subcellular location">
    <subcellularLocation>
        <location evidence="1">Nucleus</location>
    </subcellularLocation>
</comment>
<dbReference type="PANTHER" id="PTHR17598:SF13">
    <property type="entry name" value="DNA POLYMERASE DELTA SUBUNIT 3"/>
    <property type="match status" value="1"/>
</dbReference>
<proteinExistence type="predicted"/>
<comment type="caution">
    <text evidence="6">The sequence shown here is derived from an EMBL/GenBank/DDBJ whole genome shotgun (WGS) entry which is preliminary data.</text>
</comment>
<dbReference type="EMBL" id="JACYCC010000131">
    <property type="protein sequence ID" value="KAF8673971.1"/>
    <property type="molecule type" value="Genomic_DNA"/>
</dbReference>
<dbReference type="Gene3D" id="3.90.1030.20">
    <property type="entry name" value="DNA polymerase delta, p66 (Cdc27) subunit, wHTH domain"/>
    <property type="match status" value="1"/>
</dbReference>
<feature type="compositionally biased region" description="Acidic residues" evidence="5">
    <location>
        <begin position="438"/>
        <end position="452"/>
    </location>
</feature>
<feature type="compositionally biased region" description="Basic and acidic residues" evidence="5">
    <location>
        <begin position="217"/>
        <end position="229"/>
    </location>
</feature>
<feature type="region of interest" description="Disordered" evidence="5">
    <location>
        <begin position="148"/>
        <end position="511"/>
    </location>
</feature>
<dbReference type="GO" id="GO:0006297">
    <property type="term" value="P:nucleotide-excision repair, DNA gap filling"/>
    <property type="evidence" value="ECO:0007669"/>
    <property type="project" value="TreeGrafter"/>
</dbReference>
<evidence type="ECO:0000256" key="3">
    <source>
        <dbReference type="ARBA" id="ARBA00022705"/>
    </source>
</evidence>
<dbReference type="Pfam" id="PF09507">
    <property type="entry name" value="CDC27"/>
    <property type="match status" value="1"/>
</dbReference>
<dbReference type="PANTHER" id="PTHR17598">
    <property type="entry name" value="DNA POLYMERASE DELTA SUBUNIT 3"/>
    <property type="match status" value="1"/>
</dbReference>
<organism evidence="6 7">
    <name type="scientific">Rhizoctonia solani</name>
    <dbReference type="NCBI Taxonomy" id="456999"/>
    <lineage>
        <taxon>Eukaryota</taxon>
        <taxon>Fungi</taxon>
        <taxon>Dikarya</taxon>
        <taxon>Basidiomycota</taxon>
        <taxon>Agaricomycotina</taxon>
        <taxon>Agaricomycetes</taxon>
        <taxon>Cantharellales</taxon>
        <taxon>Ceratobasidiaceae</taxon>
        <taxon>Rhizoctonia</taxon>
    </lineage>
</organism>
<feature type="compositionally biased region" description="Basic and acidic residues" evidence="5">
    <location>
        <begin position="236"/>
        <end position="261"/>
    </location>
</feature>
<dbReference type="Proteomes" id="UP000650582">
    <property type="component" value="Unassembled WGS sequence"/>
</dbReference>
<keyword evidence="3" id="KW-0235">DNA replication</keyword>
<dbReference type="InterPro" id="IPR041913">
    <property type="entry name" value="POLD3_sf"/>
</dbReference>
<evidence type="ECO:0000256" key="1">
    <source>
        <dbReference type="ARBA" id="ARBA00004123"/>
    </source>
</evidence>